<keyword evidence="4" id="KW-1185">Reference proteome</keyword>
<evidence type="ECO:0000256" key="1">
    <source>
        <dbReference type="PROSITE-ProRule" id="PRU00409"/>
    </source>
</evidence>
<protein>
    <recommendedName>
        <fullName evidence="2">ATP-grasp domain-containing protein</fullName>
    </recommendedName>
</protein>
<proteinExistence type="predicted"/>
<dbReference type="PROSITE" id="PS50975">
    <property type="entry name" value="ATP_GRASP"/>
    <property type="match status" value="1"/>
</dbReference>
<dbReference type="EMBL" id="AUBJ02000001">
    <property type="protein sequence ID" value="MCP2329990.1"/>
    <property type="molecule type" value="Genomic_DNA"/>
</dbReference>
<dbReference type="SUPFAM" id="SSF56059">
    <property type="entry name" value="Glutathione synthetase ATP-binding domain-like"/>
    <property type="match status" value="1"/>
</dbReference>
<evidence type="ECO:0000259" key="2">
    <source>
        <dbReference type="PROSITE" id="PS50975"/>
    </source>
</evidence>
<dbReference type="InterPro" id="IPR053191">
    <property type="entry name" value="DcsG_Biosynth_Enzyme"/>
</dbReference>
<sequence length="295" mass="31290">MRRPGSSSGGRVVLVTCAELPGGDADDAELVTALGEVGVSARWAAWGFEATDDEVVVLRSPWDYTWRRAEFLEWCSSVPTLLNPVRAVRWNTDKRYLVELSHAGLPVVPTQLVAPGEPADWPGGEVVVKPSVGAGARGAGRFGPEERSAAQAWLAELHASGATAVVQPYQHEVDRRGEYALVFLGGQYSHAFAKPALLTGPAARDAGLSVDEQGLTPAAPTGRWRRVAEDCVDLAADLLGMSRSDLLYARVDLVGGDGGDPVLLELEVTEPTLGFGAADPAAVARFASAVRNRVR</sequence>
<dbReference type="PANTHER" id="PTHR39217:SF1">
    <property type="entry name" value="GLUTATHIONE SYNTHETASE"/>
    <property type="match status" value="1"/>
</dbReference>
<organism evidence="3 4">
    <name type="scientific">Actinoalloteichus caeruleus DSM 43889</name>
    <dbReference type="NCBI Taxonomy" id="1120930"/>
    <lineage>
        <taxon>Bacteria</taxon>
        <taxon>Bacillati</taxon>
        <taxon>Actinomycetota</taxon>
        <taxon>Actinomycetes</taxon>
        <taxon>Pseudonocardiales</taxon>
        <taxon>Pseudonocardiaceae</taxon>
        <taxon>Actinoalloteichus</taxon>
        <taxon>Actinoalloteichus cyanogriseus</taxon>
    </lineage>
</organism>
<dbReference type="InterPro" id="IPR011761">
    <property type="entry name" value="ATP-grasp"/>
</dbReference>
<dbReference type="PANTHER" id="PTHR39217">
    <property type="match status" value="1"/>
</dbReference>
<keyword evidence="1" id="KW-0547">Nucleotide-binding</keyword>
<comment type="caution">
    <text evidence="3">The sequence shown here is derived from an EMBL/GenBank/DDBJ whole genome shotgun (WGS) entry which is preliminary data.</text>
</comment>
<gene>
    <name evidence="3" type="ORF">G443_000260</name>
</gene>
<dbReference type="Proteomes" id="UP000791080">
    <property type="component" value="Unassembled WGS sequence"/>
</dbReference>
<reference evidence="3 4" key="1">
    <citation type="submission" date="2022-06" db="EMBL/GenBank/DDBJ databases">
        <title>Genomic Encyclopedia of Type Strains, Phase I: the one thousand microbial genomes (KMG-I) project.</title>
        <authorList>
            <person name="Kyrpides N."/>
        </authorList>
    </citation>
    <scope>NUCLEOTIDE SEQUENCE [LARGE SCALE GENOMIC DNA]</scope>
    <source>
        <strain evidence="3 4">DSM 43889</strain>
    </source>
</reference>
<name>A0ABT1JBW3_ACTCY</name>
<accession>A0ABT1JBW3</accession>
<evidence type="ECO:0000313" key="4">
    <source>
        <dbReference type="Proteomes" id="UP000791080"/>
    </source>
</evidence>
<evidence type="ECO:0000313" key="3">
    <source>
        <dbReference type="EMBL" id="MCP2329990.1"/>
    </source>
</evidence>
<feature type="domain" description="ATP-grasp" evidence="2">
    <location>
        <begin position="97"/>
        <end position="295"/>
    </location>
</feature>
<keyword evidence="1" id="KW-0067">ATP-binding</keyword>